<gene>
    <name evidence="1" type="ORF">UABAM_05754</name>
</gene>
<evidence type="ECO:0000313" key="1">
    <source>
        <dbReference type="EMBL" id="BBM87345.1"/>
    </source>
</evidence>
<dbReference type="RefSeq" id="WP_151971368.1">
    <property type="nucleotide sequence ID" value="NZ_AP019860.1"/>
</dbReference>
<dbReference type="AlphaFoldDB" id="A0A5S9IVJ2"/>
<evidence type="ECO:0000313" key="2">
    <source>
        <dbReference type="Proteomes" id="UP000326354"/>
    </source>
</evidence>
<keyword evidence="2" id="KW-1185">Reference proteome</keyword>
<name>A0A5S9IVJ2_UABAM</name>
<dbReference type="Proteomes" id="UP000326354">
    <property type="component" value="Chromosome"/>
</dbReference>
<accession>A0A5S9IVJ2</accession>
<dbReference type="EMBL" id="AP019860">
    <property type="protein sequence ID" value="BBM87345.1"/>
    <property type="molecule type" value="Genomic_DNA"/>
</dbReference>
<dbReference type="KEGG" id="uam:UABAM_05754"/>
<proteinExistence type="predicted"/>
<sequence>MNKLFILLLFTTVYAQTTHDIVAHTFSVLKQQHIFRNHKQQDKEPRPLYLAQQAFTEAKQADKEVQMRDRLNIALAHANQARFLHSASLNSLQIQKRRGWRNGLDTVTFGISSIFLESNEEKYSEDGKVISSAAYRYLLAVYIARQAQKALKEKPAQVKHEIKWEKILQRKMLFAKAKKVDQLTITQFKTLTSELFYRSLTMAIRSLKKSNKTSLINQYIDYLAKLAPQQKKVWLQRKDIVARVLKLSGAPSDLEYERDARTILNCEDALRILSEFD</sequence>
<protein>
    <submittedName>
        <fullName evidence="1">Uncharacterized protein</fullName>
    </submittedName>
</protein>
<reference evidence="1 2" key="1">
    <citation type="submission" date="2019-08" db="EMBL/GenBank/DDBJ databases">
        <title>Complete genome sequence of Candidatus Uab amorphum.</title>
        <authorList>
            <person name="Shiratori T."/>
            <person name="Suzuki S."/>
            <person name="Kakizawa Y."/>
            <person name="Ishida K."/>
        </authorList>
    </citation>
    <scope>NUCLEOTIDE SEQUENCE [LARGE SCALE GENOMIC DNA]</scope>
    <source>
        <strain evidence="1 2">SRT547</strain>
    </source>
</reference>
<organism evidence="1 2">
    <name type="scientific">Uabimicrobium amorphum</name>
    <dbReference type="NCBI Taxonomy" id="2596890"/>
    <lineage>
        <taxon>Bacteria</taxon>
        <taxon>Pseudomonadati</taxon>
        <taxon>Planctomycetota</taxon>
        <taxon>Candidatus Uabimicrobiia</taxon>
        <taxon>Candidatus Uabimicrobiales</taxon>
        <taxon>Candidatus Uabimicrobiaceae</taxon>
        <taxon>Candidatus Uabimicrobium</taxon>
    </lineage>
</organism>